<dbReference type="EMBL" id="JAPQKI010000009">
    <property type="protein sequence ID" value="KAJ5090394.1"/>
    <property type="molecule type" value="Genomic_DNA"/>
</dbReference>
<keyword evidence="3" id="KW-1185">Reference proteome</keyword>
<organism evidence="2 3">
    <name type="scientific">Penicillium argentinense</name>
    <dbReference type="NCBI Taxonomy" id="1131581"/>
    <lineage>
        <taxon>Eukaryota</taxon>
        <taxon>Fungi</taxon>
        <taxon>Dikarya</taxon>
        <taxon>Ascomycota</taxon>
        <taxon>Pezizomycotina</taxon>
        <taxon>Eurotiomycetes</taxon>
        <taxon>Eurotiomycetidae</taxon>
        <taxon>Eurotiales</taxon>
        <taxon>Aspergillaceae</taxon>
        <taxon>Penicillium</taxon>
    </lineage>
</organism>
<reference evidence="2" key="1">
    <citation type="submission" date="2022-11" db="EMBL/GenBank/DDBJ databases">
        <authorList>
            <person name="Petersen C."/>
        </authorList>
    </citation>
    <scope>NUCLEOTIDE SEQUENCE</scope>
    <source>
        <strain evidence="2">IBT 30761</strain>
    </source>
</reference>
<comment type="caution">
    <text evidence="2">The sequence shown here is derived from an EMBL/GenBank/DDBJ whole genome shotgun (WGS) entry which is preliminary data.</text>
</comment>
<reference evidence="2" key="2">
    <citation type="journal article" date="2023" name="IMA Fungus">
        <title>Comparative genomic study of the Penicillium genus elucidates a diverse pangenome and 15 lateral gene transfer events.</title>
        <authorList>
            <person name="Petersen C."/>
            <person name="Sorensen T."/>
            <person name="Nielsen M.R."/>
            <person name="Sondergaard T.E."/>
            <person name="Sorensen J.L."/>
            <person name="Fitzpatrick D.A."/>
            <person name="Frisvad J.C."/>
            <person name="Nielsen K.L."/>
        </authorList>
    </citation>
    <scope>NUCLEOTIDE SEQUENCE</scope>
    <source>
        <strain evidence="2">IBT 30761</strain>
    </source>
</reference>
<gene>
    <name evidence="2" type="ORF">N7532_009078</name>
</gene>
<dbReference type="Proteomes" id="UP001149074">
    <property type="component" value="Unassembled WGS sequence"/>
</dbReference>
<sequence>MNLPTSRSFVDRLITELASFQSPLTGIPISGADQSRVPTSINPFTGLPPSQLAQVKPIVLTLHCLFPNDLLPALDILDRRLVHRLICKGGSTTAGVLGLDHAMPADERTHETTNNPLDPKSAAPQSIFLVTSASSTPLHTHPVGAGAPSKTASTQEPDKGYEVRLHSWNCTCPTFALSAFKDLDSRRDGQSPQYSHEISMPMSRSALHDRGGRDEPVIYPFGGTLTRDTDRGSPPVCKHILACILFARCPGLFGEHGDGKRMVSMEEMAGWCAGWGG</sequence>
<dbReference type="AlphaFoldDB" id="A0A9W9EYJ8"/>
<dbReference type="GeneID" id="81360548"/>
<evidence type="ECO:0000313" key="3">
    <source>
        <dbReference type="Proteomes" id="UP001149074"/>
    </source>
</evidence>
<evidence type="ECO:0000313" key="2">
    <source>
        <dbReference type="EMBL" id="KAJ5090394.1"/>
    </source>
</evidence>
<dbReference type="OrthoDB" id="5413281at2759"/>
<evidence type="ECO:0000256" key="1">
    <source>
        <dbReference type="SAM" id="MobiDB-lite"/>
    </source>
</evidence>
<accession>A0A9W9EYJ8</accession>
<evidence type="ECO:0008006" key="4">
    <source>
        <dbReference type="Google" id="ProtNLM"/>
    </source>
</evidence>
<proteinExistence type="predicted"/>
<protein>
    <recommendedName>
        <fullName evidence="4">SWIM-type domain-containing protein</fullName>
    </recommendedName>
</protein>
<feature type="region of interest" description="Disordered" evidence="1">
    <location>
        <begin position="138"/>
        <end position="158"/>
    </location>
</feature>
<dbReference type="RefSeq" id="XP_056472375.1">
    <property type="nucleotide sequence ID" value="XM_056621569.1"/>
</dbReference>
<name>A0A9W9EYJ8_9EURO</name>